<sequence>MIETIRYSLAENEFVFGFDATKSLQLNILEAVKLDISLGRKENALVGIALAADSYVGEYIQSFELLNRLSKEYIDNYIAWNFAVIMASATRAADVRVGKLFIPAVSCSSDAHTNARFFINRSISLSLSLMHIYKSPLFIQSNQVESFDEEEIAALDRFYEEYSRYNTTFTVDNDLNKKLATSLGKANFKNFLLSDPSMDTVHKMLYDLCGKHCRTSLKVTDSAPISYLNDNVFSLYLGFVNWITVVLLGIGLEVFMILVYIKQKWSQEYESQWRVAQFLFSLLALMSLGLASSRNYMSLLFLVFGCWKFGFPETITPLYCAIHDVLLTKSQRSILALEAVGTLLHHSAASLVICMLVTGTLSAHRSIFEPIIVLCMQHWFVLLKHFHESLYVSIEFVRETWFQWTLFSNFELYASNHWTAEVAALGMLVAHWLWLVAGGIGLFSEKSKDSSKDHIDRGARVSSQMESLLGREIDHSSGKLLLRLSHDDIISARGSINASDQAKVERKSASLPYSSQYEC</sequence>
<name>A0AAD3GYY0_9STRA</name>
<evidence type="ECO:0000313" key="2">
    <source>
        <dbReference type="EMBL" id="GFH43938.1"/>
    </source>
</evidence>
<keyword evidence="3" id="KW-1185">Reference proteome</keyword>
<organism evidence="2 3">
    <name type="scientific">Chaetoceros tenuissimus</name>
    <dbReference type="NCBI Taxonomy" id="426638"/>
    <lineage>
        <taxon>Eukaryota</taxon>
        <taxon>Sar</taxon>
        <taxon>Stramenopiles</taxon>
        <taxon>Ochrophyta</taxon>
        <taxon>Bacillariophyta</taxon>
        <taxon>Coscinodiscophyceae</taxon>
        <taxon>Chaetocerotophycidae</taxon>
        <taxon>Chaetocerotales</taxon>
        <taxon>Chaetocerotaceae</taxon>
        <taxon>Chaetoceros</taxon>
    </lineage>
</organism>
<keyword evidence="1" id="KW-1133">Transmembrane helix</keyword>
<gene>
    <name evidence="2" type="ORF">CTEN210_00412</name>
</gene>
<evidence type="ECO:0000256" key="1">
    <source>
        <dbReference type="SAM" id="Phobius"/>
    </source>
</evidence>
<accession>A0AAD3GYY0</accession>
<feature type="transmembrane region" description="Helical" evidence="1">
    <location>
        <begin position="299"/>
        <end position="322"/>
    </location>
</feature>
<dbReference type="EMBL" id="BLLK01000019">
    <property type="protein sequence ID" value="GFH43938.1"/>
    <property type="molecule type" value="Genomic_DNA"/>
</dbReference>
<dbReference type="AlphaFoldDB" id="A0AAD3GYY0"/>
<proteinExistence type="predicted"/>
<evidence type="ECO:0000313" key="3">
    <source>
        <dbReference type="Proteomes" id="UP001054902"/>
    </source>
</evidence>
<comment type="caution">
    <text evidence="2">The sequence shown here is derived from an EMBL/GenBank/DDBJ whole genome shotgun (WGS) entry which is preliminary data.</text>
</comment>
<keyword evidence="1" id="KW-0472">Membrane</keyword>
<protein>
    <submittedName>
        <fullName evidence="2">Uncharacterized protein</fullName>
    </submittedName>
</protein>
<feature type="transmembrane region" description="Helical" evidence="1">
    <location>
        <begin position="334"/>
        <end position="358"/>
    </location>
</feature>
<dbReference type="Proteomes" id="UP001054902">
    <property type="component" value="Unassembled WGS sequence"/>
</dbReference>
<feature type="transmembrane region" description="Helical" evidence="1">
    <location>
        <begin position="422"/>
        <end position="443"/>
    </location>
</feature>
<keyword evidence="1" id="KW-0812">Transmembrane</keyword>
<reference evidence="2 3" key="1">
    <citation type="journal article" date="2021" name="Sci. Rep.">
        <title>The genome of the diatom Chaetoceros tenuissimus carries an ancient integrated fragment of an extant virus.</title>
        <authorList>
            <person name="Hongo Y."/>
            <person name="Kimura K."/>
            <person name="Takaki Y."/>
            <person name="Yoshida Y."/>
            <person name="Baba S."/>
            <person name="Kobayashi G."/>
            <person name="Nagasaki K."/>
            <person name="Hano T."/>
            <person name="Tomaru Y."/>
        </authorList>
    </citation>
    <scope>NUCLEOTIDE SEQUENCE [LARGE SCALE GENOMIC DNA]</scope>
    <source>
        <strain evidence="2 3">NIES-3715</strain>
    </source>
</reference>
<feature type="transmembrane region" description="Helical" evidence="1">
    <location>
        <begin position="235"/>
        <end position="261"/>
    </location>
</feature>
<feature type="transmembrane region" description="Helical" evidence="1">
    <location>
        <begin position="273"/>
        <end position="293"/>
    </location>
</feature>